<comment type="subcellular location">
    <subcellularLocation>
        <location evidence="1">Membrane</location>
    </subcellularLocation>
</comment>
<feature type="transmembrane region" description="Helical" evidence="5">
    <location>
        <begin position="52"/>
        <end position="74"/>
    </location>
</feature>
<keyword evidence="3 5" id="KW-1133">Transmembrane helix</keyword>
<evidence type="ECO:0000259" key="6">
    <source>
        <dbReference type="Pfam" id="PF13664"/>
    </source>
</evidence>
<feature type="transmembrane region" description="Helical" evidence="5">
    <location>
        <begin position="15"/>
        <end position="40"/>
    </location>
</feature>
<gene>
    <name evidence="7" type="ORF">HYALB_00000026</name>
</gene>
<evidence type="ECO:0000256" key="3">
    <source>
        <dbReference type="ARBA" id="ARBA00022989"/>
    </source>
</evidence>
<evidence type="ECO:0000256" key="5">
    <source>
        <dbReference type="SAM" id="Phobius"/>
    </source>
</evidence>
<dbReference type="GO" id="GO:0016020">
    <property type="term" value="C:membrane"/>
    <property type="evidence" value="ECO:0007669"/>
    <property type="project" value="UniProtKB-SubCell"/>
</dbReference>
<evidence type="ECO:0000313" key="7">
    <source>
        <dbReference type="EMBL" id="CAG8973265.1"/>
    </source>
</evidence>
<evidence type="ECO:0000313" key="8">
    <source>
        <dbReference type="Proteomes" id="UP000701801"/>
    </source>
</evidence>
<proteinExistence type="predicted"/>
<sequence length="183" mass="20198">MPDLSIFKSPAPYHIITYGTLLGTTFFQSFVNGIVAFRALPRPMFSQLQQKIFPVYFALQTALPAVLLMTYPGSSSPLGPSSSFAGTFAESNRYSVLLPIATMFITGLVNMVYIGPETTRIMRERKIQETRDGKKSYDPAPHSKEMQTLNRAFGKMHGLSSISNLVGLIAMLAYGFSLASRIQ</sequence>
<dbReference type="Proteomes" id="UP000701801">
    <property type="component" value="Unassembled WGS sequence"/>
</dbReference>
<reference evidence="7" key="1">
    <citation type="submission" date="2021-07" db="EMBL/GenBank/DDBJ databases">
        <authorList>
            <person name="Durling M."/>
        </authorList>
    </citation>
    <scope>NUCLEOTIDE SEQUENCE</scope>
</reference>
<evidence type="ECO:0000256" key="1">
    <source>
        <dbReference type="ARBA" id="ARBA00004370"/>
    </source>
</evidence>
<dbReference type="Pfam" id="PF13664">
    <property type="entry name" value="DUF4149"/>
    <property type="match status" value="1"/>
</dbReference>
<keyword evidence="4 5" id="KW-0472">Membrane</keyword>
<dbReference type="PANTHER" id="PTHR23241">
    <property type="entry name" value="LATE EMBRYOGENESIS ABUNDANT PLANTS LEA-RELATED"/>
    <property type="match status" value="1"/>
</dbReference>
<evidence type="ECO:0000256" key="4">
    <source>
        <dbReference type="ARBA" id="ARBA00023136"/>
    </source>
</evidence>
<dbReference type="EMBL" id="CAJVRM010000068">
    <property type="protein sequence ID" value="CAG8973265.1"/>
    <property type="molecule type" value="Genomic_DNA"/>
</dbReference>
<feature type="transmembrane region" description="Helical" evidence="5">
    <location>
        <begin position="94"/>
        <end position="115"/>
    </location>
</feature>
<dbReference type="InterPro" id="IPR053009">
    <property type="entry name" value="Xanthocillin_Biosynth-Assoc"/>
</dbReference>
<dbReference type="OrthoDB" id="1641132at2759"/>
<protein>
    <recommendedName>
        <fullName evidence="6">TMEM205-like domain-containing protein</fullName>
    </recommendedName>
</protein>
<dbReference type="InterPro" id="IPR025423">
    <property type="entry name" value="TMEM205-like"/>
</dbReference>
<dbReference type="PANTHER" id="PTHR23241:SF106">
    <property type="entry name" value="DUF4149 DOMAIN-CONTAINING PROTEIN"/>
    <property type="match status" value="1"/>
</dbReference>
<keyword evidence="8" id="KW-1185">Reference proteome</keyword>
<name>A0A9N9LDE7_9HELO</name>
<feature type="domain" description="TMEM205-like" evidence="6">
    <location>
        <begin position="17"/>
        <end position="126"/>
    </location>
</feature>
<comment type="caution">
    <text evidence="7">The sequence shown here is derived from an EMBL/GenBank/DDBJ whole genome shotgun (WGS) entry which is preliminary data.</text>
</comment>
<keyword evidence="2 5" id="KW-0812">Transmembrane</keyword>
<accession>A0A9N9LDE7</accession>
<evidence type="ECO:0000256" key="2">
    <source>
        <dbReference type="ARBA" id="ARBA00022692"/>
    </source>
</evidence>
<organism evidence="7 8">
    <name type="scientific">Hymenoscyphus albidus</name>
    <dbReference type="NCBI Taxonomy" id="595503"/>
    <lineage>
        <taxon>Eukaryota</taxon>
        <taxon>Fungi</taxon>
        <taxon>Dikarya</taxon>
        <taxon>Ascomycota</taxon>
        <taxon>Pezizomycotina</taxon>
        <taxon>Leotiomycetes</taxon>
        <taxon>Helotiales</taxon>
        <taxon>Helotiaceae</taxon>
        <taxon>Hymenoscyphus</taxon>
    </lineage>
</organism>
<dbReference type="AlphaFoldDB" id="A0A9N9LDE7"/>
<feature type="transmembrane region" description="Helical" evidence="5">
    <location>
        <begin position="156"/>
        <end position="176"/>
    </location>
</feature>